<dbReference type="PANTHER" id="PTHR48079">
    <property type="entry name" value="PROTEIN YEEZ"/>
    <property type="match status" value="1"/>
</dbReference>
<dbReference type="InterPro" id="IPR001509">
    <property type="entry name" value="Epimerase_deHydtase"/>
</dbReference>
<protein>
    <recommendedName>
        <fullName evidence="1">NAD-dependent epimerase/dehydratase domain-containing protein</fullName>
    </recommendedName>
</protein>
<dbReference type="Gene3D" id="3.40.50.720">
    <property type="entry name" value="NAD(P)-binding Rossmann-like Domain"/>
    <property type="match status" value="1"/>
</dbReference>
<dbReference type="PANTHER" id="PTHR48079:SF3">
    <property type="entry name" value="NAD-DEPENDENT EPIMERASE_DEHYDRATASE DOMAIN-CONTAINING PROTEIN"/>
    <property type="match status" value="1"/>
</dbReference>
<evidence type="ECO:0000259" key="1">
    <source>
        <dbReference type="Pfam" id="PF01370"/>
    </source>
</evidence>
<dbReference type="Pfam" id="PF01370">
    <property type="entry name" value="Epimerase"/>
    <property type="match status" value="1"/>
</dbReference>
<gene>
    <name evidence="2" type="ORF">D0Z07_7583</name>
</gene>
<accession>A0A9P6VET6</accession>
<dbReference type="AlphaFoldDB" id="A0A9P6VET6"/>
<dbReference type="GO" id="GO:0004029">
    <property type="term" value="F:aldehyde dehydrogenase (NAD+) activity"/>
    <property type="evidence" value="ECO:0007669"/>
    <property type="project" value="TreeGrafter"/>
</dbReference>
<keyword evidence="3" id="KW-1185">Reference proteome</keyword>
<reference evidence="2" key="1">
    <citation type="submission" date="2019-07" db="EMBL/GenBank/DDBJ databases">
        <title>Hyphodiscus hymeniophilus genome sequencing and assembly.</title>
        <authorList>
            <person name="Kramer G."/>
            <person name="Nodwell J."/>
        </authorList>
    </citation>
    <scope>NUCLEOTIDE SEQUENCE</scope>
    <source>
        <strain evidence="2">ATCC 34498</strain>
    </source>
</reference>
<sequence length="237" mass="25041">MPNILVLGATGYIGSALCSALTRSGSHTVYGIARTPLSARTLSRAEVVPIVGSFSEKTGFLALINSTTPIDIVLNCAEAPSEVQTLLDDIKVLGQQRLDSARKAGVRTPKLGYIYVSGSWVHGSSDEPTNDLAPVAVPYARDQSAKLVAWRAVHEQAVLAASDVLGVMIVRPALVYGRAGNIWTGLFAPILAARNAGEKVVEITADLKSRPGLVHVDDVASGLRAAVEQLPSVWHLI</sequence>
<dbReference type="InterPro" id="IPR051783">
    <property type="entry name" value="NAD(P)-dependent_oxidoreduct"/>
</dbReference>
<dbReference type="GO" id="GO:0005737">
    <property type="term" value="C:cytoplasm"/>
    <property type="evidence" value="ECO:0007669"/>
    <property type="project" value="TreeGrafter"/>
</dbReference>
<name>A0A9P6VET6_9HELO</name>
<feature type="domain" description="NAD-dependent epimerase/dehydratase" evidence="1">
    <location>
        <begin position="4"/>
        <end position="229"/>
    </location>
</feature>
<dbReference type="EMBL" id="VNKQ01000015">
    <property type="protein sequence ID" value="KAG0646562.1"/>
    <property type="molecule type" value="Genomic_DNA"/>
</dbReference>
<dbReference type="OrthoDB" id="10000533at2759"/>
<evidence type="ECO:0000313" key="2">
    <source>
        <dbReference type="EMBL" id="KAG0646562.1"/>
    </source>
</evidence>
<dbReference type="InterPro" id="IPR036291">
    <property type="entry name" value="NAD(P)-bd_dom_sf"/>
</dbReference>
<dbReference type="Proteomes" id="UP000785200">
    <property type="component" value="Unassembled WGS sequence"/>
</dbReference>
<evidence type="ECO:0000313" key="3">
    <source>
        <dbReference type="Proteomes" id="UP000785200"/>
    </source>
</evidence>
<comment type="caution">
    <text evidence="2">The sequence shown here is derived from an EMBL/GenBank/DDBJ whole genome shotgun (WGS) entry which is preliminary data.</text>
</comment>
<organism evidence="2 3">
    <name type="scientific">Hyphodiscus hymeniophilus</name>
    <dbReference type="NCBI Taxonomy" id="353542"/>
    <lineage>
        <taxon>Eukaryota</taxon>
        <taxon>Fungi</taxon>
        <taxon>Dikarya</taxon>
        <taxon>Ascomycota</taxon>
        <taxon>Pezizomycotina</taxon>
        <taxon>Leotiomycetes</taxon>
        <taxon>Helotiales</taxon>
        <taxon>Hyphodiscaceae</taxon>
        <taxon>Hyphodiscus</taxon>
    </lineage>
</organism>
<dbReference type="SUPFAM" id="SSF51735">
    <property type="entry name" value="NAD(P)-binding Rossmann-fold domains"/>
    <property type="match status" value="1"/>
</dbReference>
<proteinExistence type="predicted"/>